<organism evidence="2 3">
    <name type="scientific">Saxophila tyrrhenica</name>
    <dbReference type="NCBI Taxonomy" id="1690608"/>
    <lineage>
        <taxon>Eukaryota</taxon>
        <taxon>Fungi</taxon>
        <taxon>Dikarya</taxon>
        <taxon>Ascomycota</taxon>
        <taxon>Pezizomycotina</taxon>
        <taxon>Dothideomycetes</taxon>
        <taxon>Dothideomycetidae</taxon>
        <taxon>Mycosphaerellales</taxon>
        <taxon>Extremaceae</taxon>
        <taxon>Saxophila</taxon>
    </lineage>
</organism>
<proteinExistence type="predicted"/>
<accession>A0AAV9P8I5</accession>
<feature type="transmembrane region" description="Helical" evidence="1">
    <location>
        <begin position="49"/>
        <end position="68"/>
    </location>
</feature>
<evidence type="ECO:0000256" key="1">
    <source>
        <dbReference type="SAM" id="Phobius"/>
    </source>
</evidence>
<dbReference type="EMBL" id="JAVRRT010000011">
    <property type="protein sequence ID" value="KAK5167675.1"/>
    <property type="molecule type" value="Genomic_DNA"/>
</dbReference>
<feature type="transmembrane region" description="Helical" evidence="1">
    <location>
        <begin position="21"/>
        <end position="43"/>
    </location>
</feature>
<protein>
    <submittedName>
        <fullName evidence="2">Uncharacterized protein</fullName>
    </submittedName>
</protein>
<comment type="caution">
    <text evidence="2">The sequence shown here is derived from an EMBL/GenBank/DDBJ whole genome shotgun (WGS) entry which is preliminary data.</text>
</comment>
<name>A0AAV9P8I5_9PEZI</name>
<gene>
    <name evidence="2" type="ORF">LTR77_007374</name>
</gene>
<dbReference type="PANTHER" id="PTHR41390:SF1">
    <property type="entry name" value="NADH-UBIQUINONE OXIDOREDUCTASE 213 KDA SUBUNIT"/>
    <property type="match status" value="1"/>
</dbReference>
<dbReference type="Proteomes" id="UP001337655">
    <property type="component" value="Unassembled WGS sequence"/>
</dbReference>
<dbReference type="PANTHER" id="PTHR41390">
    <property type="entry name" value="CHROMOSOME 7, WHOLE GENOME SHOTGUN SEQUENCE"/>
    <property type="match status" value="1"/>
</dbReference>
<keyword evidence="1" id="KW-1133">Transmembrane helix</keyword>
<evidence type="ECO:0000313" key="3">
    <source>
        <dbReference type="Proteomes" id="UP001337655"/>
    </source>
</evidence>
<keyword evidence="1" id="KW-0472">Membrane</keyword>
<evidence type="ECO:0000313" key="2">
    <source>
        <dbReference type="EMBL" id="KAK5167675.1"/>
    </source>
</evidence>
<reference evidence="2 3" key="1">
    <citation type="submission" date="2023-08" db="EMBL/GenBank/DDBJ databases">
        <title>Black Yeasts Isolated from many extreme environments.</title>
        <authorList>
            <person name="Coleine C."/>
            <person name="Stajich J.E."/>
            <person name="Selbmann L."/>
        </authorList>
    </citation>
    <scope>NUCLEOTIDE SEQUENCE [LARGE SCALE GENOMIC DNA]</scope>
    <source>
        <strain evidence="2 3">CCFEE 5935</strain>
    </source>
</reference>
<dbReference type="AlphaFoldDB" id="A0AAV9P8I5"/>
<keyword evidence="1" id="KW-0812">Transmembrane</keyword>
<dbReference type="GeneID" id="89928710"/>
<sequence length="211" mass="22286">MADKKMVAMPPRDAIVATIEPALKVGTACGTAGFLFGGAAGIVKGTTPFIFASVSGVQTFALGAAFWATRSGIVQAWTPGDQQLPSADLIKASTIAGGVTGGAVALLTRGRANFLPGALMFSIFGFAGQMASNNLYKRREAAEHDAKPGFWRRMSDKPWSPVTVMSNEDYAKMLNEKLLRVDAEISIMDDRIAALKKAQEAQASEASSPKE</sequence>
<dbReference type="RefSeq" id="XP_064657381.1">
    <property type="nucleotide sequence ID" value="XM_064804611.1"/>
</dbReference>
<keyword evidence="3" id="KW-1185">Reference proteome</keyword>